<feature type="domain" description="PUA" evidence="9">
    <location>
        <begin position="307"/>
        <end position="392"/>
    </location>
</feature>
<dbReference type="CDD" id="cd04242">
    <property type="entry name" value="AAK_G5K_ProB"/>
    <property type="match status" value="1"/>
</dbReference>
<dbReference type="GO" id="GO:0004349">
    <property type="term" value="F:glutamate 5-kinase activity"/>
    <property type="evidence" value="ECO:0007669"/>
    <property type="project" value="UniProtKB-UniRule"/>
</dbReference>
<keyword evidence="6 8" id="KW-0418">Kinase</keyword>
<comment type="function">
    <text evidence="8">Catalyzes the transfer of a phosphate group to glutamate to form L-glutamate 5-phosphate.</text>
</comment>
<keyword evidence="1 8" id="KW-0963">Cytoplasm</keyword>
<dbReference type="InterPro" id="IPR001057">
    <property type="entry name" value="Glu/AcGlu_kinase"/>
</dbReference>
<dbReference type="GO" id="GO:0003723">
    <property type="term" value="F:RNA binding"/>
    <property type="evidence" value="ECO:0007669"/>
    <property type="project" value="InterPro"/>
</dbReference>
<keyword evidence="5 8" id="KW-0547">Nucleotide-binding</keyword>
<dbReference type="InterPro" id="IPR002478">
    <property type="entry name" value="PUA"/>
</dbReference>
<keyword evidence="11" id="KW-1185">Reference proteome</keyword>
<dbReference type="AlphaFoldDB" id="A0A6N6NN93"/>
<dbReference type="InterPro" id="IPR036974">
    <property type="entry name" value="PUA_sf"/>
</dbReference>
<dbReference type="GeneID" id="98657354"/>
<dbReference type="InterPro" id="IPR019797">
    <property type="entry name" value="Glutamate_5-kinase_CS"/>
</dbReference>
<feature type="binding site" evidence="8">
    <location>
        <position position="78"/>
    </location>
    <ligand>
        <name>substrate</name>
    </ligand>
</feature>
<gene>
    <name evidence="8 10" type="primary">proB</name>
    <name evidence="10" type="ORF">F8C90_02920</name>
</gene>
<dbReference type="FunFam" id="3.40.1160.10:FF:000018">
    <property type="entry name" value="Glutamate 5-kinase"/>
    <property type="match status" value="1"/>
</dbReference>
<dbReference type="InterPro" id="IPR005715">
    <property type="entry name" value="Glu_5kinase/COase_Synthase"/>
</dbReference>
<feature type="binding site" evidence="8">
    <location>
        <position position="38"/>
    </location>
    <ligand>
        <name>ATP</name>
        <dbReference type="ChEBI" id="CHEBI:30616"/>
    </ligand>
</feature>
<keyword evidence="3 8" id="KW-0641">Proline biosynthesis</keyword>
<comment type="similarity">
    <text evidence="8">Belongs to the glutamate 5-kinase family.</text>
</comment>
<dbReference type="PRINTS" id="PR00474">
    <property type="entry name" value="GLU5KINASE"/>
</dbReference>
<dbReference type="PROSITE" id="PS50890">
    <property type="entry name" value="PUA"/>
    <property type="match status" value="1"/>
</dbReference>
<feature type="binding site" evidence="8">
    <location>
        <begin position="239"/>
        <end position="245"/>
    </location>
    <ligand>
        <name>ATP</name>
        <dbReference type="ChEBI" id="CHEBI:30616"/>
    </ligand>
</feature>
<dbReference type="InterPro" id="IPR041739">
    <property type="entry name" value="G5K_ProB"/>
</dbReference>
<dbReference type="EC" id="2.7.2.11" evidence="8"/>
<dbReference type="SMART" id="SM00359">
    <property type="entry name" value="PUA"/>
    <property type="match status" value="1"/>
</dbReference>
<feature type="binding site" evidence="8">
    <location>
        <position position="165"/>
    </location>
    <ligand>
        <name>substrate</name>
    </ligand>
</feature>
<evidence type="ECO:0000256" key="7">
    <source>
        <dbReference type="ARBA" id="ARBA00022840"/>
    </source>
</evidence>
<dbReference type="Proteomes" id="UP000468668">
    <property type="component" value="Unassembled WGS sequence"/>
</dbReference>
<evidence type="ECO:0000256" key="8">
    <source>
        <dbReference type="HAMAP-Rule" id="MF_00456"/>
    </source>
</evidence>
<accession>A0A6N6NN93</accession>
<dbReference type="InterPro" id="IPR015947">
    <property type="entry name" value="PUA-like_sf"/>
</dbReference>
<keyword evidence="2 8" id="KW-0028">Amino-acid biosynthesis</keyword>
<sequence>MDEAKIDNPAAGEGCGVCGNHGAREAHLAAHLRPLVVKIGSSTLTTSESKIDYAFLDDVARQVTRVREAGFSPIIVTSAAIACGLEALGIERRPTDMPSLQAAASVGQSALSAGYARAFAQHGITTSLVLLTRRDTADRTAYLHARDTLSRLLEMGVVPIVNENDTVSVEQIRFGDNDTLAALVACLVEAELMVILSDIDGLYDANPTKVEGAHLIECVERIDESIMGVAGDAGSVVGSGGMITKIKAARVLMAAGIPMTICLGHAPDAIVHAAFGDRIGTRFAASERPHEITPRKLWIALGDSARGALIVDDGAKNALLHRGSSLLSVGISRVEGRFNDDDIVDVKDATGHVIARGRTAFSSDEVELACGRTREELERNRLLAAFADKPVIHRDELIAFE</sequence>
<dbReference type="UniPathway" id="UPA00098">
    <property type="reaction ID" value="UER00359"/>
</dbReference>
<comment type="caution">
    <text evidence="10">The sequence shown here is derived from an EMBL/GenBank/DDBJ whole genome shotgun (WGS) entry which is preliminary data.</text>
</comment>
<dbReference type="PROSITE" id="PS00902">
    <property type="entry name" value="GLUTAMATE_5_KINASE"/>
    <property type="match status" value="1"/>
</dbReference>
<comment type="pathway">
    <text evidence="8">Amino-acid biosynthesis; L-proline biosynthesis; L-glutamate 5-semialdehyde from L-glutamate: step 1/2.</text>
</comment>
<organism evidence="10 11">
    <name type="scientific">Ellagibacter isourolithinifaciens</name>
    <dbReference type="NCBI Taxonomy" id="2137581"/>
    <lineage>
        <taxon>Bacteria</taxon>
        <taxon>Bacillati</taxon>
        <taxon>Actinomycetota</taxon>
        <taxon>Coriobacteriia</taxon>
        <taxon>Eggerthellales</taxon>
        <taxon>Eggerthellaceae</taxon>
        <taxon>Ellagibacter</taxon>
    </lineage>
</organism>
<dbReference type="InterPro" id="IPR001048">
    <property type="entry name" value="Asp/Glu/Uridylate_kinase"/>
</dbReference>
<evidence type="ECO:0000256" key="4">
    <source>
        <dbReference type="ARBA" id="ARBA00022679"/>
    </source>
</evidence>
<evidence type="ECO:0000313" key="11">
    <source>
        <dbReference type="Proteomes" id="UP000468668"/>
    </source>
</evidence>
<evidence type="ECO:0000256" key="2">
    <source>
        <dbReference type="ARBA" id="ARBA00022605"/>
    </source>
</evidence>
<dbReference type="PANTHER" id="PTHR43654:SF1">
    <property type="entry name" value="ISOPENTENYL PHOSPHATE KINASE"/>
    <property type="match status" value="1"/>
</dbReference>
<dbReference type="PANTHER" id="PTHR43654">
    <property type="entry name" value="GLUTAMATE 5-KINASE"/>
    <property type="match status" value="1"/>
</dbReference>
<dbReference type="RefSeq" id="WP_158048953.1">
    <property type="nucleotide sequence ID" value="NZ_WAJR01000004.1"/>
</dbReference>
<feature type="binding site" evidence="8">
    <location>
        <begin position="197"/>
        <end position="198"/>
    </location>
    <ligand>
        <name>ATP</name>
        <dbReference type="ChEBI" id="CHEBI:30616"/>
    </ligand>
</feature>
<dbReference type="OrthoDB" id="9804434at2"/>
<dbReference type="EMBL" id="WAJR01000004">
    <property type="protein sequence ID" value="KAB1641785.1"/>
    <property type="molecule type" value="Genomic_DNA"/>
</dbReference>
<dbReference type="Pfam" id="PF00696">
    <property type="entry name" value="AA_kinase"/>
    <property type="match status" value="1"/>
</dbReference>
<evidence type="ECO:0000256" key="1">
    <source>
        <dbReference type="ARBA" id="ARBA00022490"/>
    </source>
</evidence>
<evidence type="ECO:0000256" key="5">
    <source>
        <dbReference type="ARBA" id="ARBA00022741"/>
    </source>
</evidence>
<name>A0A6N6NN93_9ACTN</name>
<dbReference type="NCBIfam" id="TIGR01027">
    <property type="entry name" value="proB"/>
    <property type="match status" value="1"/>
</dbReference>
<reference evidence="10 11" key="1">
    <citation type="submission" date="2019-09" db="EMBL/GenBank/DDBJ databases">
        <title>Whole genome shotgun sequencing (WGS) of Ellagibacter isourolithinifaciens DSM 104140(T) and Adlercreutzia muris DSM 29508(T).</title>
        <authorList>
            <person name="Stoll D.A."/>
            <person name="Danylec N."/>
            <person name="Huch M."/>
        </authorList>
    </citation>
    <scope>NUCLEOTIDE SEQUENCE [LARGE SCALE GENOMIC DNA]</scope>
    <source>
        <strain evidence="10 11">DSM 104140</strain>
    </source>
</reference>
<keyword evidence="7 8" id="KW-0067">ATP-binding</keyword>
<dbReference type="HAMAP" id="MF_00456">
    <property type="entry name" value="ProB"/>
    <property type="match status" value="1"/>
</dbReference>
<dbReference type="CDD" id="cd21157">
    <property type="entry name" value="PUA_G5K"/>
    <property type="match status" value="1"/>
</dbReference>
<evidence type="ECO:0000313" key="10">
    <source>
        <dbReference type="EMBL" id="KAB1641785.1"/>
    </source>
</evidence>
<feature type="binding site" evidence="8">
    <location>
        <position position="177"/>
    </location>
    <ligand>
        <name>substrate</name>
    </ligand>
</feature>
<dbReference type="GO" id="GO:0005829">
    <property type="term" value="C:cytosol"/>
    <property type="evidence" value="ECO:0007669"/>
    <property type="project" value="TreeGrafter"/>
</dbReference>
<dbReference type="InterPro" id="IPR036393">
    <property type="entry name" value="AceGlu_kinase-like_sf"/>
</dbReference>
<evidence type="ECO:0000259" key="9">
    <source>
        <dbReference type="SMART" id="SM00359"/>
    </source>
</evidence>
<dbReference type="GO" id="GO:0055129">
    <property type="term" value="P:L-proline biosynthetic process"/>
    <property type="evidence" value="ECO:0007669"/>
    <property type="project" value="UniProtKB-UniRule"/>
</dbReference>
<dbReference type="SUPFAM" id="SSF88697">
    <property type="entry name" value="PUA domain-like"/>
    <property type="match status" value="1"/>
</dbReference>
<dbReference type="Gene3D" id="2.30.130.10">
    <property type="entry name" value="PUA domain"/>
    <property type="match status" value="1"/>
</dbReference>
<comment type="subcellular location">
    <subcellularLocation>
        <location evidence="8">Cytoplasm</location>
    </subcellularLocation>
</comment>
<dbReference type="Gene3D" id="3.40.1160.10">
    <property type="entry name" value="Acetylglutamate kinase-like"/>
    <property type="match status" value="1"/>
</dbReference>
<dbReference type="GO" id="GO:0005524">
    <property type="term" value="F:ATP binding"/>
    <property type="evidence" value="ECO:0007669"/>
    <property type="project" value="UniProtKB-KW"/>
</dbReference>
<dbReference type="InterPro" id="IPR011529">
    <property type="entry name" value="Glu_5kinase"/>
</dbReference>
<evidence type="ECO:0000256" key="3">
    <source>
        <dbReference type="ARBA" id="ARBA00022650"/>
    </source>
</evidence>
<dbReference type="Pfam" id="PF01472">
    <property type="entry name" value="PUA"/>
    <property type="match status" value="1"/>
</dbReference>
<protein>
    <recommendedName>
        <fullName evidence="8">Glutamate 5-kinase</fullName>
        <ecNumber evidence="8">2.7.2.11</ecNumber>
    </recommendedName>
    <alternativeName>
        <fullName evidence="8">Gamma-glutamyl kinase</fullName>
        <shortName evidence="8">GK</shortName>
    </alternativeName>
</protein>
<proteinExistence type="inferred from homology"/>
<evidence type="ECO:0000256" key="6">
    <source>
        <dbReference type="ARBA" id="ARBA00022777"/>
    </source>
</evidence>
<dbReference type="PIRSF" id="PIRSF000729">
    <property type="entry name" value="GK"/>
    <property type="match status" value="1"/>
</dbReference>
<comment type="catalytic activity">
    <reaction evidence="8">
        <text>L-glutamate + ATP = L-glutamyl 5-phosphate + ADP</text>
        <dbReference type="Rhea" id="RHEA:14877"/>
        <dbReference type="ChEBI" id="CHEBI:29985"/>
        <dbReference type="ChEBI" id="CHEBI:30616"/>
        <dbReference type="ChEBI" id="CHEBI:58274"/>
        <dbReference type="ChEBI" id="CHEBI:456216"/>
        <dbReference type="EC" id="2.7.2.11"/>
    </reaction>
</comment>
<keyword evidence="4 8" id="KW-0808">Transferase</keyword>
<dbReference type="SUPFAM" id="SSF53633">
    <property type="entry name" value="Carbamate kinase-like"/>
    <property type="match status" value="1"/>
</dbReference>